<dbReference type="RefSeq" id="WP_123807870.1">
    <property type="nucleotide sequence ID" value="NZ_RKRK01000003.1"/>
</dbReference>
<dbReference type="Proteomes" id="UP000277108">
    <property type="component" value="Unassembled WGS sequence"/>
</dbReference>
<organism evidence="1 2">
    <name type="scientific">Abyssicoccus albus</name>
    <dbReference type="NCBI Taxonomy" id="1817405"/>
    <lineage>
        <taxon>Bacteria</taxon>
        <taxon>Bacillati</taxon>
        <taxon>Bacillota</taxon>
        <taxon>Bacilli</taxon>
        <taxon>Bacillales</taxon>
        <taxon>Abyssicoccaceae</taxon>
    </lineage>
</organism>
<evidence type="ECO:0000313" key="2">
    <source>
        <dbReference type="Proteomes" id="UP000277108"/>
    </source>
</evidence>
<reference evidence="1 2" key="1">
    <citation type="submission" date="2018-11" db="EMBL/GenBank/DDBJ databases">
        <title>Genomic Encyclopedia of Type Strains, Phase IV (KMG-IV): sequencing the most valuable type-strain genomes for metagenomic binning, comparative biology and taxonomic classification.</title>
        <authorList>
            <person name="Goeker M."/>
        </authorList>
    </citation>
    <scope>NUCLEOTIDE SEQUENCE [LARGE SCALE GENOMIC DNA]</scope>
    <source>
        <strain evidence="1 2">DSM 29158</strain>
    </source>
</reference>
<evidence type="ECO:0008006" key="3">
    <source>
        <dbReference type="Google" id="ProtNLM"/>
    </source>
</evidence>
<dbReference type="OrthoDB" id="9809725at2"/>
<protein>
    <recommendedName>
        <fullName evidence="3">Acetyltransferase (GNAT) family protein</fullName>
    </recommendedName>
</protein>
<sequence length="371" mass="44038">MKWYSQYEQIEWQHVSKQLHWMKPQLKLWMNELDQCIKNVSAELLVLHIEDQLVPVSVSQRNYNDTWINSLYGQFVLETEEEFLKVNMPKIAHRLGSAMIKIAGSILKFSQLKTVTIYPSFTSTTLYDHYQFVNIEAITEAVAEKFPQHMIMFRTMTEHRDGMYIEQLEQLAFNKQISRMVFLYDPDEKHTKNERKDKKKDFKKLKKSGYAISNYVDRKDLSKMHLLYQDIYLNKYSKYNPMYTQYYFEALYENNLIDIWCIKDQDEIIAFMGICNNDETIAPLYFGYVDHIKGLYFMISSLLFKYSDEQNVLINNSAGAKDYKKARGARPHLEYHMVKYDHLKLLPKLSWMIFNTLSTAVATPILKKIEG</sequence>
<name>A0A3N5C2Z4_9BACL</name>
<dbReference type="SUPFAM" id="SSF55729">
    <property type="entry name" value="Acyl-CoA N-acyltransferases (Nat)"/>
    <property type="match status" value="1"/>
</dbReference>
<gene>
    <name evidence="1" type="ORF">EDD62_1134</name>
</gene>
<dbReference type="InterPro" id="IPR016181">
    <property type="entry name" value="Acyl_CoA_acyltransferase"/>
</dbReference>
<keyword evidence="2" id="KW-1185">Reference proteome</keyword>
<comment type="caution">
    <text evidence="1">The sequence shown here is derived from an EMBL/GenBank/DDBJ whole genome shotgun (WGS) entry which is preliminary data.</text>
</comment>
<proteinExistence type="predicted"/>
<accession>A0A3N5C2Z4</accession>
<dbReference type="EMBL" id="RKRK01000003">
    <property type="protein sequence ID" value="RPF56498.1"/>
    <property type="molecule type" value="Genomic_DNA"/>
</dbReference>
<dbReference type="AlphaFoldDB" id="A0A3N5C2Z4"/>
<evidence type="ECO:0000313" key="1">
    <source>
        <dbReference type="EMBL" id="RPF56498.1"/>
    </source>
</evidence>